<evidence type="ECO:0000313" key="2">
    <source>
        <dbReference type="Proteomes" id="UP000828390"/>
    </source>
</evidence>
<accession>A0A9D4K0G9</accession>
<protein>
    <submittedName>
        <fullName evidence="1">Uncharacterized protein</fullName>
    </submittedName>
</protein>
<reference evidence="1" key="2">
    <citation type="submission" date="2020-11" db="EMBL/GenBank/DDBJ databases">
        <authorList>
            <person name="McCartney M.A."/>
            <person name="Auch B."/>
            <person name="Kono T."/>
            <person name="Mallez S."/>
            <person name="Becker A."/>
            <person name="Gohl D.M."/>
            <person name="Silverstein K.A.T."/>
            <person name="Koren S."/>
            <person name="Bechman K.B."/>
            <person name="Herman A."/>
            <person name="Abrahante J.E."/>
            <person name="Garbe J."/>
        </authorList>
    </citation>
    <scope>NUCLEOTIDE SEQUENCE</scope>
    <source>
        <strain evidence="1">Duluth1</strain>
        <tissue evidence="1">Whole animal</tissue>
    </source>
</reference>
<proteinExistence type="predicted"/>
<keyword evidence="2" id="KW-1185">Reference proteome</keyword>
<gene>
    <name evidence="1" type="ORF">DPMN_129374</name>
</gene>
<evidence type="ECO:0000313" key="1">
    <source>
        <dbReference type="EMBL" id="KAH3827437.1"/>
    </source>
</evidence>
<dbReference type="Proteomes" id="UP000828390">
    <property type="component" value="Unassembled WGS sequence"/>
</dbReference>
<dbReference type="EMBL" id="JAIWYP010000005">
    <property type="protein sequence ID" value="KAH3827437.1"/>
    <property type="molecule type" value="Genomic_DNA"/>
</dbReference>
<organism evidence="1 2">
    <name type="scientific">Dreissena polymorpha</name>
    <name type="common">Zebra mussel</name>
    <name type="synonym">Mytilus polymorpha</name>
    <dbReference type="NCBI Taxonomy" id="45954"/>
    <lineage>
        <taxon>Eukaryota</taxon>
        <taxon>Metazoa</taxon>
        <taxon>Spiralia</taxon>
        <taxon>Lophotrochozoa</taxon>
        <taxon>Mollusca</taxon>
        <taxon>Bivalvia</taxon>
        <taxon>Autobranchia</taxon>
        <taxon>Heteroconchia</taxon>
        <taxon>Euheterodonta</taxon>
        <taxon>Imparidentia</taxon>
        <taxon>Neoheterodontei</taxon>
        <taxon>Myida</taxon>
        <taxon>Dreissenoidea</taxon>
        <taxon>Dreissenidae</taxon>
        <taxon>Dreissena</taxon>
    </lineage>
</organism>
<name>A0A9D4K0G9_DREPO</name>
<dbReference type="AlphaFoldDB" id="A0A9D4K0G9"/>
<sequence length="77" mass="8075">MLGGVIDVAPSIIARLFIVGSGTTYMYPGEKKTATKGDDEYNVEDYDDNDDVNAASVSATAAIIISSSSSSRSSIHK</sequence>
<reference evidence="1" key="1">
    <citation type="journal article" date="2019" name="bioRxiv">
        <title>The Genome of the Zebra Mussel, Dreissena polymorpha: A Resource for Invasive Species Research.</title>
        <authorList>
            <person name="McCartney M.A."/>
            <person name="Auch B."/>
            <person name="Kono T."/>
            <person name="Mallez S."/>
            <person name="Zhang Y."/>
            <person name="Obille A."/>
            <person name="Becker A."/>
            <person name="Abrahante J.E."/>
            <person name="Garbe J."/>
            <person name="Badalamenti J.P."/>
            <person name="Herman A."/>
            <person name="Mangelson H."/>
            <person name="Liachko I."/>
            <person name="Sullivan S."/>
            <person name="Sone E.D."/>
            <person name="Koren S."/>
            <person name="Silverstein K.A.T."/>
            <person name="Beckman K.B."/>
            <person name="Gohl D.M."/>
        </authorList>
    </citation>
    <scope>NUCLEOTIDE SEQUENCE</scope>
    <source>
        <strain evidence="1">Duluth1</strain>
        <tissue evidence="1">Whole animal</tissue>
    </source>
</reference>
<comment type="caution">
    <text evidence="1">The sequence shown here is derived from an EMBL/GenBank/DDBJ whole genome shotgun (WGS) entry which is preliminary data.</text>
</comment>